<protein>
    <submittedName>
        <fullName evidence="2">Uncharacterized protein</fullName>
    </submittedName>
</protein>
<reference evidence="3" key="1">
    <citation type="submission" date="2017-09" db="EMBL/GenBank/DDBJ databases">
        <title>Depth-based differentiation of microbial function through sediment-hosted aquifers and enrichment of novel symbionts in the deep terrestrial subsurface.</title>
        <authorList>
            <person name="Probst A.J."/>
            <person name="Ladd B."/>
            <person name="Jarett J.K."/>
            <person name="Geller-Mcgrath D.E."/>
            <person name="Sieber C.M.K."/>
            <person name="Emerson J.B."/>
            <person name="Anantharaman K."/>
            <person name="Thomas B.C."/>
            <person name="Malmstrom R."/>
            <person name="Stieglmeier M."/>
            <person name="Klingl A."/>
            <person name="Woyke T."/>
            <person name="Ryan C.M."/>
            <person name="Banfield J.F."/>
        </authorList>
    </citation>
    <scope>NUCLEOTIDE SEQUENCE [LARGE SCALE GENOMIC DNA]</scope>
</reference>
<sequence>MWISRKYWELINLPNLFLETTITVEKIIIVSMGMVIVFVVMLFFKSKKKLKMLTIHNPALL</sequence>
<name>A0A2M6WV04_9BACT</name>
<organism evidence="2 3">
    <name type="scientific">Candidatus Campbellbacteria bacterium CG10_big_fil_rev_8_21_14_0_10_35_52</name>
    <dbReference type="NCBI Taxonomy" id="1974527"/>
    <lineage>
        <taxon>Bacteria</taxon>
        <taxon>Candidatus Campbelliibacteriota</taxon>
    </lineage>
</organism>
<keyword evidence="1" id="KW-1133">Transmembrane helix</keyword>
<feature type="transmembrane region" description="Helical" evidence="1">
    <location>
        <begin position="27"/>
        <end position="44"/>
    </location>
</feature>
<dbReference type="AlphaFoldDB" id="A0A2M6WV04"/>
<keyword evidence="1" id="KW-0472">Membrane</keyword>
<dbReference type="EMBL" id="PFAA01000040">
    <property type="protein sequence ID" value="PIT96624.1"/>
    <property type="molecule type" value="Genomic_DNA"/>
</dbReference>
<dbReference type="Proteomes" id="UP000230481">
    <property type="component" value="Unassembled WGS sequence"/>
</dbReference>
<evidence type="ECO:0000313" key="2">
    <source>
        <dbReference type="EMBL" id="PIT96624.1"/>
    </source>
</evidence>
<accession>A0A2M6WV04</accession>
<evidence type="ECO:0000256" key="1">
    <source>
        <dbReference type="SAM" id="Phobius"/>
    </source>
</evidence>
<comment type="caution">
    <text evidence="2">The sequence shown here is derived from an EMBL/GenBank/DDBJ whole genome shotgun (WGS) entry which is preliminary data.</text>
</comment>
<proteinExistence type="predicted"/>
<evidence type="ECO:0000313" key="3">
    <source>
        <dbReference type="Proteomes" id="UP000230481"/>
    </source>
</evidence>
<keyword evidence="1" id="KW-0812">Transmembrane</keyword>
<gene>
    <name evidence="2" type="ORF">COT82_02185</name>
</gene>